<reference evidence="1 2" key="1">
    <citation type="journal article" date="2021" name="ISME Commun">
        <title>Automated analysis of genomic sequences facilitates high-throughput and comprehensive description of bacteria.</title>
        <authorList>
            <person name="Hitch T.C.A."/>
        </authorList>
    </citation>
    <scope>NUCLEOTIDE SEQUENCE [LARGE SCALE GENOMIC DNA]</scope>
    <source>
        <strain evidence="1 2">Sanger_02</strain>
    </source>
</reference>
<proteinExistence type="predicted"/>
<sequence>MSRTFYSEYVNHCLRFYARHDRPKFHSEADKHNWAACDSALKSFSDNDRAMLLYIYREGDTVPDNIYQLAKSKGISQDSIWKLVNELERKVAKRRGLL</sequence>
<name>A0ABT2S3I8_9FIRM</name>
<dbReference type="RefSeq" id="WP_015554728.1">
    <property type="nucleotide sequence ID" value="NZ_JAOQJV010000002.1"/>
</dbReference>
<dbReference type="Proteomes" id="UP001207605">
    <property type="component" value="Unassembled WGS sequence"/>
</dbReference>
<dbReference type="EMBL" id="JAOQJV010000002">
    <property type="protein sequence ID" value="MCU6699152.1"/>
    <property type="molecule type" value="Genomic_DNA"/>
</dbReference>
<accession>A0ABT2S3I8</accession>
<evidence type="ECO:0008006" key="3">
    <source>
        <dbReference type="Google" id="ProtNLM"/>
    </source>
</evidence>
<organism evidence="1 2">
    <name type="scientific">Dorea ammoniilytica</name>
    <dbReference type="NCBI Taxonomy" id="2981788"/>
    <lineage>
        <taxon>Bacteria</taxon>
        <taxon>Bacillati</taxon>
        <taxon>Bacillota</taxon>
        <taxon>Clostridia</taxon>
        <taxon>Lachnospirales</taxon>
        <taxon>Lachnospiraceae</taxon>
        <taxon>Dorea</taxon>
    </lineage>
</organism>
<gene>
    <name evidence="1" type="ORF">OCV65_02720</name>
</gene>
<comment type="caution">
    <text evidence="1">The sequence shown here is derived from an EMBL/GenBank/DDBJ whole genome shotgun (WGS) entry which is preliminary data.</text>
</comment>
<protein>
    <recommendedName>
        <fullName evidence="3">Sigma-70 family RNA polymerase sigma factor</fullName>
    </recommendedName>
</protein>
<evidence type="ECO:0000313" key="2">
    <source>
        <dbReference type="Proteomes" id="UP001207605"/>
    </source>
</evidence>
<keyword evidence="2" id="KW-1185">Reference proteome</keyword>
<evidence type="ECO:0000313" key="1">
    <source>
        <dbReference type="EMBL" id="MCU6699152.1"/>
    </source>
</evidence>